<accession>A0AB33IGF6</accession>
<organism evidence="3 4">
    <name type="scientific">Acetobacter aceti NBRC 14818</name>
    <dbReference type="NCBI Taxonomy" id="887700"/>
    <lineage>
        <taxon>Bacteria</taxon>
        <taxon>Pseudomonadati</taxon>
        <taxon>Pseudomonadota</taxon>
        <taxon>Alphaproteobacteria</taxon>
        <taxon>Acetobacterales</taxon>
        <taxon>Acetobacteraceae</taxon>
        <taxon>Acetobacter</taxon>
        <taxon>Acetobacter subgen. Acetobacter</taxon>
    </lineage>
</organism>
<feature type="chain" id="PRO_5044276437" evidence="2">
    <location>
        <begin position="26"/>
        <end position="116"/>
    </location>
</feature>
<gene>
    <name evidence="3" type="ORF">EMQ_2836</name>
</gene>
<evidence type="ECO:0000256" key="2">
    <source>
        <dbReference type="SAM" id="SignalP"/>
    </source>
</evidence>
<feature type="region of interest" description="Disordered" evidence="1">
    <location>
        <begin position="72"/>
        <end position="100"/>
    </location>
</feature>
<dbReference type="RefSeq" id="WP_010667407.1">
    <property type="nucleotide sequence ID" value="NZ_AP023410.1"/>
</dbReference>
<protein>
    <submittedName>
        <fullName evidence="3">Uncharacterized protein</fullName>
    </submittedName>
</protein>
<evidence type="ECO:0000313" key="4">
    <source>
        <dbReference type="Proteomes" id="UP000516424"/>
    </source>
</evidence>
<proteinExistence type="predicted"/>
<name>A0AB33IGF6_ACEAC</name>
<dbReference type="AlphaFoldDB" id="A0AB33IGF6"/>
<sequence length="116" mass="12479">MSIRFHTSSALLLLAGLSLAPAAMAADAPEKPCETDLCRSVRQSWSSVKHGTTNAAQWTKKETVKGWDATKKGATKAAKWTGKTGEKGWNATKNGTKEAAHDTVNWTKKTAHDIAQ</sequence>
<dbReference type="EMBL" id="AP023410">
    <property type="protein sequence ID" value="BCK77230.1"/>
    <property type="molecule type" value="Genomic_DNA"/>
</dbReference>
<keyword evidence="4" id="KW-1185">Reference proteome</keyword>
<evidence type="ECO:0000256" key="1">
    <source>
        <dbReference type="SAM" id="MobiDB-lite"/>
    </source>
</evidence>
<reference evidence="3 4" key="1">
    <citation type="journal article" date="2011" name="Microbiology">
        <title>Transcriptome response to different carbon sources in Acetobacter aceti.</title>
        <authorList>
            <person name="Sakurai K."/>
            <person name="Arai H."/>
            <person name="Ishii M."/>
            <person name="Igarashi Y."/>
        </authorList>
    </citation>
    <scope>NUCLEOTIDE SEQUENCE [LARGE SCALE GENOMIC DNA]</scope>
    <source>
        <strain evidence="3 4">NBRC 14818</strain>
    </source>
</reference>
<feature type="signal peptide" evidence="2">
    <location>
        <begin position="1"/>
        <end position="25"/>
    </location>
</feature>
<dbReference type="Gene3D" id="1.10.287.700">
    <property type="entry name" value="Helix hairpin bin"/>
    <property type="match status" value="1"/>
</dbReference>
<keyword evidence="2" id="KW-0732">Signal</keyword>
<evidence type="ECO:0000313" key="3">
    <source>
        <dbReference type="EMBL" id="BCK77230.1"/>
    </source>
</evidence>
<dbReference type="Proteomes" id="UP000516424">
    <property type="component" value="Chromosome"/>
</dbReference>
<feature type="compositionally biased region" description="Low complexity" evidence="1">
    <location>
        <begin position="75"/>
        <end position="89"/>
    </location>
</feature>